<evidence type="ECO:0000256" key="9">
    <source>
        <dbReference type="RuleBase" id="RU367120"/>
    </source>
</evidence>
<evidence type="ECO:0000256" key="8">
    <source>
        <dbReference type="ARBA" id="ARBA00047658"/>
    </source>
</evidence>
<comment type="catalytic activity">
    <reaction evidence="8 9">
        <text>geranylgeranyl diphosphate + L-cysteinyl-[protein] = S-geranylgeranyl-L-cysteinyl-[protein] + diphosphate</text>
        <dbReference type="Rhea" id="RHEA:21240"/>
        <dbReference type="Rhea" id="RHEA-COMP:10131"/>
        <dbReference type="Rhea" id="RHEA-COMP:11537"/>
        <dbReference type="ChEBI" id="CHEBI:29950"/>
        <dbReference type="ChEBI" id="CHEBI:33019"/>
        <dbReference type="ChEBI" id="CHEBI:57533"/>
        <dbReference type="ChEBI" id="CHEBI:86021"/>
        <dbReference type="EC" id="2.5.1.60"/>
    </reaction>
</comment>
<gene>
    <name evidence="11" type="ORF">AAG570_001625</name>
</gene>
<name>A0ABD0Y928_9HEMI</name>
<evidence type="ECO:0000256" key="3">
    <source>
        <dbReference type="ARBA" id="ARBA00014772"/>
    </source>
</evidence>
<evidence type="ECO:0000313" key="11">
    <source>
        <dbReference type="EMBL" id="KAL1123855.1"/>
    </source>
</evidence>
<dbReference type="InterPro" id="IPR002088">
    <property type="entry name" value="Prenyl_trans_a"/>
</dbReference>
<organism evidence="11 12">
    <name type="scientific">Ranatra chinensis</name>
    <dbReference type="NCBI Taxonomy" id="642074"/>
    <lineage>
        <taxon>Eukaryota</taxon>
        <taxon>Metazoa</taxon>
        <taxon>Ecdysozoa</taxon>
        <taxon>Arthropoda</taxon>
        <taxon>Hexapoda</taxon>
        <taxon>Insecta</taxon>
        <taxon>Pterygota</taxon>
        <taxon>Neoptera</taxon>
        <taxon>Paraneoptera</taxon>
        <taxon>Hemiptera</taxon>
        <taxon>Heteroptera</taxon>
        <taxon>Panheteroptera</taxon>
        <taxon>Nepomorpha</taxon>
        <taxon>Nepidae</taxon>
        <taxon>Ranatrinae</taxon>
        <taxon>Ranatra</taxon>
    </lineage>
</organism>
<protein>
    <recommendedName>
        <fullName evidence="3 9">Geranylgeranyl transferase type-2 subunit alpha</fullName>
        <ecNumber evidence="2 9">2.5.1.60</ecNumber>
    </recommendedName>
    <alternativeName>
        <fullName evidence="7 9">Geranylgeranyl transferase type II subunit alpha</fullName>
    </alternativeName>
</protein>
<accession>A0ABD0Y928</accession>
<feature type="region of interest" description="Disordered" evidence="10">
    <location>
        <begin position="1"/>
        <end position="25"/>
    </location>
</feature>
<evidence type="ECO:0000256" key="1">
    <source>
        <dbReference type="ARBA" id="ARBA00006734"/>
    </source>
</evidence>
<dbReference type="AlphaFoldDB" id="A0ABD0Y928"/>
<keyword evidence="6" id="KW-0677">Repeat</keyword>
<evidence type="ECO:0000256" key="6">
    <source>
        <dbReference type="ARBA" id="ARBA00022737"/>
    </source>
</evidence>
<keyword evidence="5 9" id="KW-0808">Transferase</keyword>
<dbReference type="PANTHER" id="PTHR11129">
    <property type="entry name" value="PROTEIN FARNESYLTRANSFERASE ALPHA SUBUNIT/RAB GERANYLGERANYL TRANSFERASE ALPHA SUBUNIT"/>
    <property type="match status" value="1"/>
</dbReference>
<dbReference type="EC" id="2.5.1.60" evidence="2 9"/>
<dbReference type="SUPFAM" id="SSF48439">
    <property type="entry name" value="Protein prenylyltransferase"/>
    <property type="match status" value="1"/>
</dbReference>
<keyword evidence="12" id="KW-1185">Reference proteome</keyword>
<dbReference type="Proteomes" id="UP001558652">
    <property type="component" value="Unassembled WGS sequence"/>
</dbReference>
<feature type="non-terminal residue" evidence="11">
    <location>
        <position position="1"/>
    </location>
</feature>
<dbReference type="GO" id="GO:0097354">
    <property type="term" value="P:prenylation"/>
    <property type="evidence" value="ECO:0007669"/>
    <property type="project" value="UniProtKB-UniRule"/>
</dbReference>
<dbReference type="GO" id="GO:0004663">
    <property type="term" value="F:Rab geranylgeranyltransferase activity"/>
    <property type="evidence" value="ECO:0007669"/>
    <property type="project" value="UniProtKB-UniRule"/>
</dbReference>
<sequence length="298" mass="34789">YFQHGQAKIKTSEAEKEKKKRQREAKVKAYNEGMEKFYTKRKNKEYDEEALTILSDLLSANPDIYTLWNFRKEIILKLKESKTCEEIVSLLNSELKLTEICLRCNPKSYGAWFHRQWLMDNMPNPNLAQELELCTKYLKLDERNFHCWDYRRFVVSRLGVPPADELAYTTTKIEENFSNYSSWHYRSKLLPLVHPDPSTVRPIDEKTHLEELEMVLNAAFTDPNDQSAWFYQRWLLGCRTKSKPRVVQAFVSSGATELYLAFNQSVAPSDIKLLEPTNLSSSKITTVNAQPMSTVLVR</sequence>
<dbReference type="PANTHER" id="PTHR11129:SF2">
    <property type="entry name" value="GERANYLGERANYL TRANSFERASE TYPE-2 SUBUNIT ALPHA"/>
    <property type="match status" value="1"/>
</dbReference>
<comment type="function">
    <text evidence="9">Catalyzes the transfer of a geranyl-geranyl moiety from geranyl-geranyl pyrophosphate to cysteines occuring in specific C-terminal amino acid sequences.</text>
</comment>
<comment type="caution">
    <text evidence="11">The sequence shown here is derived from an EMBL/GenBank/DDBJ whole genome shotgun (WGS) entry which is preliminary data.</text>
</comment>
<evidence type="ECO:0000313" key="12">
    <source>
        <dbReference type="Proteomes" id="UP001558652"/>
    </source>
</evidence>
<evidence type="ECO:0000256" key="10">
    <source>
        <dbReference type="SAM" id="MobiDB-lite"/>
    </source>
</evidence>
<dbReference type="Gene3D" id="1.25.40.120">
    <property type="entry name" value="Protein prenylyltransferase"/>
    <property type="match status" value="1"/>
</dbReference>
<reference evidence="11 12" key="1">
    <citation type="submission" date="2024-07" db="EMBL/GenBank/DDBJ databases">
        <title>Chromosome-level genome assembly of the water stick insect Ranatra chinensis (Heteroptera: Nepidae).</title>
        <authorList>
            <person name="Liu X."/>
        </authorList>
    </citation>
    <scope>NUCLEOTIDE SEQUENCE [LARGE SCALE GENOMIC DNA]</scope>
    <source>
        <strain evidence="11">Cailab_2021Rc</strain>
        <tissue evidence="11">Muscle</tissue>
    </source>
</reference>
<evidence type="ECO:0000256" key="4">
    <source>
        <dbReference type="ARBA" id="ARBA00022602"/>
    </source>
</evidence>
<comment type="similarity">
    <text evidence="1 9">Belongs to the protein prenyltransferase subunit alpha family.</text>
</comment>
<evidence type="ECO:0000256" key="5">
    <source>
        <dbReference type="ARBA" id="ARBA00022679"/>
    </source>
</evidence>
<evidence type="ECO:0000256" key="2">
    <source>
        <dbReference type="ARBA" id="ARBA00012656"/>
    </source>
</evidence>
<dbReference type="FunFam" id="1.25.40.120:FF:000035">
    <property type="entry name" value="Geranylgeranyl transferase type-2 subunit alpha"/>
    <property type="match status" value="1"/>
</dbReference>
<evidence type="ECO:0000256" key="7">
    <source>
        <dbReference type="ARBA" id="ARBA00031267"/>
    </source>
</evidence>
<proteinExistence type="inferred from homology"/>
<dbReference type="Pfam" id="PF01239">
    <property type="entry name" value="PPTA"/>
    <property type="match status" value="5"/>
</dbReference>
<keyword evidence="4 9" id="KW-0637">Prenyltransferase</keyword>
<dbReference type="PROSITE" id="PS51147">
    <property type="entry name" value="PFTA"/>
    <property type="match status" value="5"/>
</dbReference>
<dbReference type="EMBL" id="JBFDAA010000011">
    <property type="protein sequence ID" value="KAL1123855.1"/>
    <property type="molecule type" value="Genomic_DNA"/>
</dbReference>